<dbReference type="Pfam" id="PF07676">
    <property type="entry name" value="PD40"/>
    <property type="match status" value="2"/>
</dbReference>
<dbReference type="SUPFAM" id="SSF48452">
    <property type="entry name" value="TPR-like"/>
    <property type="match status" value="1"/>
</dbReference>
<feature type="domain" description="OmpA-like" evidence="5">
    <location>
        <begin position="533"/>
        <end position="657"/>
    </location>
</feature>
<evidence type="ECO:0000256" key="2">
    <source>
        <dbReference type="ARBA" id="ARBA00023136"/>
    </source>
</evidence>
<dbReference type="InterPro" id="IPR011659">
    <property type="entry name" value="WD40"/>
</dbReference>
<keyword evidence="3" id="KW-0998">Cell outer membrane</keyword>
<dbReference type="InterPro" id="IPR050330">
    <property type="entry name" value="Bact_OuterMem_StrucFunc"/>
</dbReference>
<evidence type="ECO:0000259" key="5">
    <source>
        <dbReference type="PROSITE" id="PS51123"/>
    </source>
</evidence>
<dbReference type="SUPFAM" id="SSF103088">
    <property type="entry name" value="OmpA-like"/>
    <property type="match status" value="1"/>
</dbReference>
<organism evidence="6 7">
    <name type="scientific">Algibacter agarivorans</name>
    <dbReference type="NCBI Taxonomy" id="1109741"/>
    <lineage>
        <taxon>Bacteria</taxon>
        <taxon>Pseudomonadati</taxon>
        <taxon>Bacteroidota</taxon>
        <taxon>Flavobacteriia</taxon>
        <taxon>Flavobacteriales</taxon>
        <taxon>Flavobacteriaceae</taxon>
        <taxon>Algibacter</taxon>
    </lineage>
</organism>
<dbReference type="PANTHER" id="PTHR30329:SF21">
    <property type="entry name" value="LIPOPROTEIN YIAD-RELATED"/>
    <property type="match status" value="1"/>
</dbReference>
<comment type="subcellular location">
    <subcellularLocation>
        <location evidence="1">Cell outer membrane</location>
    </subcellularLocation>
</comment>
<evidence type="ECO:0000256" key="1">
    <source>
        <dbReference type="ARBA" id="ARBA00004442"/>
    </source>
</evidence>
<evidence type="ECO:0000256" key="3">
    <source>
        <dbReference type="ARBA" id="ARBA00023237"/>
    </source>
</evidence>
<dbReference type="Gene3D" id="3.30.1330.60">
    <property type="entry name" value="OmpA-like domain"/>
    <property type="match status" value="1"/>
</dbReference>
<dbReference type="CDD" id="cd07185">
    <property type="entry name" value="OmpA_C-like"/>
    <property type="match status" value="1"/>
</dbReference>
<proteinExistence type="predicted"/>
<dbReference type="PRINTS" id="PR01021">
    <property type="entry name" value="OMPADOMAIN"/>
</dbReference>
<protein>
    <submittedName>
        <fullName evidence="6">OmpA family protein</fullName>
    </submittedName>
</protein>
<accession>A0ABP9GHH7</accession>
<dbReference type="Proteomes" id="UP001501302">
    <property type="component" value="Unassembled WGS sequence"/>
</dbReference>
<dbReference type="InterPro" id="IPR006665">
    <property type="entry name" value="OmpA-like"/>
</dbReference>
<dbReference type="InterPro" id="IPR008969">
    <property type="entry name" value="CarboxyPept-like_regulatory"/>
</dbReference>
<comment type="caution">
    <text evidence="6">The sequence shown here is derived from an EMBL/GenBank/DDBJ whole genome shotgun (WGS) entry which is preliminary data.</text>
</comment>
<dbReference type="PANTHER" id="PTHR30329">
    <property type="entry name" value="STATOR ELEMENT OF FLAGELLAR MOTOR COMPLEX"/>
    <property type="match status" value="1"/>
</dbReference>
<keyword evidence="7" id="KW-1185">Reference proteome</keyword>
<dbReference type="InterPro" id="IPR006664">
    <property type="entry name" value="OMP_bac"/>
</dbReference>
<dbReference type="InterPro" id="IPR036737">
    <property type="entry name" value="OmpA-like_sf"/>
</dbReference>
<dbReference type="EMBL" id="BAABJJ010000015">
    <property type="protein sequence ID" value="GAA4942687.1"/>
    <property type="molecule type" value="Genomic_DNA"/>
</dbReference>
<dbReference type="Gene3D" id="2.60.40.1120">
    <property type="entry name" value="Carboxypeptidase-like, regulatory domain"/>
    <property type="match status" value="1"/>
</dbReference>
<gene>
    <name evidence="6" type="ORF">GCM10023314_14750</name>
</gene>
<dbReference type="Gene3D" id="1.25.40.10">
    <property type="entry name" value="Tetratricopeptide repeat domain"/>
    <property type="match status" value="1"/>
</dbReference>
<sequence>MSPMKLKYYIIATIALLIGLCSYAQSSKQKKADSLFNKFSFTEAAQVYHQLIDNNFNADYATRQLADSYALLRNPDSAVVYYKKVVQQESAPIEYYYSYAQALRGIKSYKESRVWLKKFHNAGGKIDQIKFTKDGEFINSIFNAKHRYNSEPVNFNSKFSDFGAYERDGNIYFTSSRNEGVLVKSLYSWDEEPFLDVYVADKSTIAESNVNHKFKLKGDVNSVYHDGPVTISNDGKTLYFSRTNFIKNNLKKDGNGFSNLKIYKALLIDGEWTNIQELPFNDNQYSNGHPALNVDGTKLYFTSDMPGGVGKSDIYYVDINEDGTYGTPQNLGRTINTNKNENFPFINSEGVLFFSSDGHNGLGLLDVFATVLDENKNTIGVINLGYPLNSSKDDFSFFMNNDGVTGYFASNREDGVGSDDIYAFSRVTRLKLEGTIYDAINNTPIPNAFVALFDTEDHEIASFEADENGRYDMNIDRDADYIIHVKQNGFINSANPISSKGIDKTVSSLNADFSMDPVSKPEVIVKDSEKEETIDPKSIELEPIYHSFDSANIRKQDNTELDNMVDLMLNTYPDMTIKIESHSDSRGPASYNMILSNRRAHTTYNYLISKGVDADRILEYKGYGEEKLVNACDGTIRCTEAQHQFNRRTNFVVIKVN</sequence>
<evidence type="ECO:0000256" key="4">
    <source>
        <dbReference type="PROSITE-ProRule" id="PRU00473"/>
    </source>
</evidence>
<evidence type="ECO:0000313" key="6">
    <source>
        <dbReference type="EMBL" id="GAA4942687.1"/>
    </source>
</evidence>
<dbReference type="Gene3D" id="2.120.10.30">
    <property type="entry name" value="TolB, C-terminal domain"/>
    <property type="match status" value="1"/>
</dbReference>
<dbReference type="SUPFAM" id="SSF82171">
    <property type="entry name" value="DPP6 N-terminal domain-like"/>
    <property type="match status" value="1"/>
</dbReference>
<dbReference type="Pfam" id="PF00691">
    <property type="entry name" value="OmpA"/>
    <property type="match status" value="1"/>
</dbReference>
<keyword evidence="2 4" id="KW-0472">Membrane</keyword>
<reference evidence="7" key="1">
    <citation type="journal article" date="2019" name="Int. J. Syst. Evol. Microbiol.">
        <title>The Global Catalogue of Microorganisms (GCM) 10K type strain sequencing project: providing services to taxonomists for standard genome sequencing and annotation.</title>
        <authorList>
            <consortium name="The Broad Institute Genomics Platform"/>
            <consortium name="The Broad Institute Genome Sequencing Center for Infectious Disease"/>
            <person name="Wu L."/>
            <person name="Ma J."/>
        </authorList>
    </citation>
    <scope>NUCLEOTIDE SEQUENCE [LARGE SCALE GENOMIC DNA]</scope>
    <source>
        <strain evidence="7">JCM 18285</strain>
    </source>
</reference>
<evidence type="ECO:0000313" key="7">
    <source>
        <dbReference type="Proteomes" id="UP001501302"/>
    </source>
</evidence>
<dbReference type="SUPFAM" id="SSF49464">
    <property type="entry name" value="Carboxypeptidase regulatory domain-like"/>
    <property type="match status" value="1"/>
</dbReference>
<dbReference type="PROSITE" id="PS51123">
    <property type="entry name" value="OMPA_2"/>
    <property type="match status" value="1"/>
</dbReference>
<dbReference type="InterPro" id="IPR011042">
    <property type="entry name" value="6-blade_b-propeller_TolB-like"/>
</dbReference>
<dbReference type="InterPro" id="IPR011990">
    <property type="entry name" value="TPR-like_helical_dom_sf"/>
</dbReference>
<name>A0ABP9GHH7_9FLAO</name>